<sequence>MLPFDYSMTRIGTILIMRGGRFLRLIYMVFGWYKFAPGGYKSDPTFVETYYSCGPTEPEREMESTGP</sequence>
<keyword evidence="2" id="KW-1185">Reference proteome</keyword>
<accession>A0A8T2MTB8</accession>
<dbReference type="Proteomes" id="UP000824540">
    <property type="component" value="Unassembled WGS sequence"/>
</dbReference>
<proteinExistence type="predicted"/>
<evidence type="ECO:0000313" key="1">
    <source>
        <dbReference type="EMBL" id="KAG9331619.1"/>
    </source>
</evidence>
<dbReference type="AlphaFoldDB" id="A0A8T2MTB8"/>
<comment type="caution">
    <text evidence="1">The sequence shown here is derived from an EMBL/GenBank/DDBJ whole genome shotgun (WGS) entry which is preliminary data.</text>
</comment>
<reference evidence="1" key="1">
    <citation type="thesis" date="2021" institute="BYU ScholarsArchive" country="Provo, UT, USA">
        <title>Applications of and Algorithms for Genome Assembly and Genomic Analyses with an Emphasis on Marine Teleosts.</title>
        <authorList>
            <person name="Pickett B.D."/>
        </authorList>
    </citation>
    <scope>NUCLEOTIDE SEQUENCE</scope>
    <source>
        <strain evidence="1">HI-2016</strain>
    </source>
</reference>
<protein>
    <submittedName>
        <fullName evidence="1">Uncharacterized protein</fullName>
    </submittedName>
</protein>
<organism evidence="1 2">
    <name type="scientific">Albula glossodonta</name>
    <name type="common">roundjaw bonefish</name>
    <dbReference type="NCBI Taxonomy" id="121402"/>
    <lineage>
        <taxon>Eukaryota</taxon>
        <taxon>Metazoa</taxon>
        <taxon>Chordata</taxon>
        <taxon>Craniata</taxon>
        <taxon>Vertebrata</taxon>
        <taxon>Euteleostomi</taxon>
        <taxon>Actinopterygii</taxon>
        <taxon>Neopterygii</taxon>
        <taxon>Teleostei</taxon>
        <taxon>Albuliformes</taxon>
        <taxon>Albulidae</taxon>
        <taxon>Albula</taxon>
    </lineage>
</organism>
<gene>
    <name evidence="1" type="ORF">JZ751_018648</name>
</gene>
<feature type="non-terminal residue" evidence="1">
    <location>
        <position position="1"/>
    </location>
</feature>
<name>A0A8T2MTB8_9TELE</name>
<dbReference type="EMBL" id="JAFBMS010000316">
    <property type="protein sequence ID" value="KAG9331619.1"/>
    <property type="molecule type" value="Genomic_DNA"/>
</dbReference>
<evidence type="ECO:0000313" key="2">
    <source>
        <dbReference type="Proteomes" id="UP000824540"/>
    </source>
</evidence>